<proteinExistence type="predicted"/>
<organism evidence="2 3">
    <name type="scientific">Flavobacterium album</name>
    <dbReference type="NCBI Taxonomy" id="2175091"/>
    <lineage>
        <taxon>Bacteria</taxon>
        <taxon>Pseudomonadati</taxon>
        <taxon>Bacteroidota</taxon>
        <taxon>Flavobacteriia</taxon>
        <taxon>Flavobacteriales</taxon>
        <taxon>Flavobacteriaceae</taxon>
        <taxon>Flavobacterium</taxon>
    </lineage>
</organism>
<evidence type="ECO:0000256" key="1">
    <source>
        <dbReference type="SAM" id="Phobius"/>
    </source>
</evidence>
<sequence>MIKTRLKYTVALPLILVLGIPALLISVLYDLDSTFTSKEAGVFVCILLLVIWIFMLIELRDKLIKIDFGNNEIKIRRYLGLGKEERYPIKILTGFQTSEVSGCTNLYLIKGKVRIAKSSSFYHSNFEEILQFSKNCLTDLGNVNTTITSEVKDALQKKQTN</sequence>
<feature type="transmembrane region" description="Helical" evidence="1">
    <location>
        <begin position="41"/>
        <end position="59"/>
    </location>
</feature>
<dbReference type="EMBL" id="CP029186">
    <property type="protein sequence ID" value="AWH85644.1"/>
    <property type="molecule type" value="Genomic_DNA"/>
</dbReference>
<name>A0A2S1QZ50_9FLAO</name>
<keyword evidence="1" id="KW-0472">Membrane</keyword>
<evidence type="ECO:0000313" key="3">
    <source>
        <dbReference type="Proteomes" id="UP000244929"/>
    </source>
</evidence>
<dbReference type="KEGG" id="falb:HYN59_11240"/>
<protein>
    <submittedName>
        <fullName evidence="2">Uncharacterized protein</fullName>
    </submittedName>
</protein>
<evidence type="ECO:0000313" key="2">
    <source>
        <dbReference type="EMBL" id="AWH85644.1"/>
    </source>
</evidence>
<feature type="transmembrane region" description="Helical" evidence="1">
    <location>
        <begin position="12"/>
        <end position="29"/>
    </location>
</feature>
<dbReference type="Proteomes" id="UP000244929">
    <property type="component" value="Chromosome"/>
</dbReference>
<keyword evidence="1" id="KW-1133">Transmembrane helix</keyword>
<reference evidence="2 3" key="1">
    <citation type="submission" date="2018-04" db="EMBL/GenBank/DDBJ databases">
        <title>Genome sequencing of Flavobacterium sp. HYN0059.</title>
        <authorList>
            <person name="Yi H."/>
            <person name="Baek C."/>
        </authorList>
    </citation>
    <scope>NUCLEOTIDE SEQUENCE [LARGE SCALE GENOMIC DNA]</scope>
    <source>
        <strain evidence="2 3">HYN0059</strain>
    </source>
</reference>
<accession>A0A2S1QZ50</accession>
<keyword evidence="1" id="KW-0812">Transmembrane</keyword>
<dbReference type="AlphaFoldDB" id="A0A2S1QZ50"/>
<keyword evidence="3" id="KW-1185">Reference proteome</keyword>
<gene>
    <name evidence="2" type="ORF">HYN59_11240</name>
</gene>